<dbReference type="HOGENOM" id="CLU_2941247_0_0_1"/>
<gene>
    <name evidence="1" type="ORF">M378DRAFT_585518</name>
</gene>
<sequence length="60" mass="6683">MAVYSNDPLLTSLSSTTFVALLKIQLVFAKNSVTPNQCSRLLNKRCLTNFIERGLVHCVI</sequence>
<reference evidence="1 2" key="1">
    <citation type="submission" date="2014-04" db="EMBL/GenBank/DDBJ databases">
        <title>Evolutionary Origins and Diversification of the Mycorrhizal Mutualists.</title>
        <authorList>
            <consortium name="DOE Joint Genome Institute"/>
            <consortium name="Mycorrhizal Genomics Consortium"/>
            <person name="Kohler A."/>
            <person name="Kuo A."/>
            <person name="Nagy L.G."/>
            <person name="Floudas D."/>
            <person name="Copeland A."/>
            <person name="Barry K.W."/>
            <person name="Cichocki N."/>
            <person name="Veneault-Fourrey C."/>
            <person name="LaButti K."/>
            <person name="Lindquist E.A."/>
            <person name="Lipzen A."/>
            <person name="Lundell T."/>
            <person name="Morin E."/>
            <person name="Murat C."/>
            <person name="Riley R."/>
            <person name="Ohm R."/>
            <person name="Sun H."/>
            <person name="Tunlid A."/>
            <person name="Henrissat B."/>
            <person name="Grigoriev I.V."/>
            <person name="Hibbett D.S."/>
            <person name="Martin F."/>
        </authorList>
    </citation>
    <scope>NUCLEOTIDE SEQUENCE [LARGE SCALE GENOMIC DNA]</scope>
    <source>
        <strain evidence="1 2">Koide BX008</strain>
    </source>
</reference>
<keyword evidence="2" id="KW-1185">Reference proteome</keyword>
<dbReference type="EMBL" id="KN818249">
    <property type="protein sequence ID" value="KIL64412.1"/>
    <property type="molecule type" value="Genomic_DNA"/>
</dbReference>
<evidence type="ECO:0000313" key="1">
    <source>
        <dbReference type="EMBL" id="KIL64412.1"/>
    </source>
</evidence>
<dbReference type="Proteomes" id="UP000054549">
    <property type="component" value="Unassembled WGS sequence"/>
</dbReference>
<proteinExistence type="predicted"/>
<organism evidence="1 2">
    <name type="scientific">Amanita muscaria (strain Koide BX008)</name>
    <dbReference type="NCBI Taxonomy" id="946122"/>
    <lineage>
        <taxon>Eukaryota</taxon>
        <taxon>Fungi</taxon>
        <taxon>Dikarya</taxon>
        <taxon>Basidiomycota</taxon>
        <taxon>Agaricomycotina</taxon>
        <taxon>Agaricomycetes</taxon>
        <taxon>Agaricomycetidae</taxon>
        <taxon>Agaricales</taxon>
        <taxon>Pluteineae</taxon>
        <taxon>Amanitaceae</taxon>
        <taxon>Amanita</taxon>
    </lineage>
</organism>
<evidence type="ECO:0000313" key="2">
    <source>
        <dbReference type="Proteomes" id="UP000054549"/>
    </source>
</evidence>
<dbReference type="AlphaFoldDB" id="A0A0C2WRW0"/>
<name>A0A0C2WRW0_AMAMK</name>
<protein>
    <submittedName>
        <fullName evidence="1">Uncharacterized protein</fullName>
    </submittedName>
</protein>
<dbReference type="InParanoid" id="A0A0C2WRW0"/>
<accession>A0A0C2WRW0</accession>